<gene>
    <name evidence="3" type="primary">pepA</name>
    <name evidence="3" type="ORF">JJB74_26580</name>
</gene>
<proteinExistence type="predicted"/>
<feature type="domain" description="Ice-binding protein C-terminal" evidence="2">
    <location>
        <begin position="255"/>
        <end position="276"/>
    </location>
</feature>
<dbReference type="Proteomes" id="UP000622890">
    <property type="component" value="Unassembled WGS sequence"/>
</dbReference>
<name>A0A934W907_9BURK</name>
<evidence type="ECO:0000256" key="1">
    <source>
        <dbReference type="SAM" id="SignalP"/>
    </source>
</evidence>
<sequence>MKKAINKTLVAAAIAGALGLASFGAMAQTTGAVFPDFTVNQASVPGSSGSFIADKITGNYDEIITFGANNTFNVSLLWNAGQFVANNGTTTVPSQLGQTGSTIAQQYGLYALYTGSGTVSSAGGKTTFNFTPGGSLSVYIDPNTDTTFNKPGNGSTPWTANTGGDDYLIATGMPTSGQGTLDPTLSTCGSNGTGSGINCGSFGSSTTFNLTSAGSQFFTSPNPFYNVSFQSGQLNNFTPSGTQEINGSMDVVFGVPEPTSVALIGLGMLGLGLSRRKKQA</sequence>
<dbReference type="RefSeq" id="WP_200597220.1">
    <property type="nucleotide sequence ID" value="NZ_JAEPBG010000018.1"/>
</dbReference>
<keyword evidence="1" id="KW-0732">Signal</keyword>
<evidence type="ECO:0000313" key="3">
    <source>
        <dbReference type="EMBL" id="MBK4738205.1"/>
    </source>
</evidence>
<feature type="chain" id="PRO_5037552265" evidence="1">
    <location>
        <begin position="28"/>
        <end position="280"/>
    </location>
</feature>
<evidence type="ECO:0000313" key="4">
    <source>
        <dbReference type="Proteomes" id="UP000622890"/>
    </source>
</evidence>
<accession>A0A934W907</accession>
<dbReference type="AlphaFoldDB" id="A0A934W907"/>
<dbReference type="NCBIfam" id="NF033554">
    <property type="entry name" value="floc_PepA"/>
    <property type="match status" value="1"/>
</dbReference>
<dbReference type="InterPro" id="IPR013424">
    <property type="entry name" value="Ice-binding_C"/>
</dbReference>
<dbReference type="EMBL" id="JAEPBG010000018">
    <property type="protein sequence ID" value="MBK4738205.1"/>
    <property type="molecule type" value="Genomic_DNA"/>
</dbReference>
<protein>
    <submittedName>
        <fullName evidence="3">Flocculation-associated PEP-CTERM protein PepA</fullName>
    </submittedName>
</protein>
<dbReference type="Pfam" id="PF07589">
    <property type="entry name" value="PEP-CTERM"/>
    <property type="match status" value="1"/>
</dbReference>
<feature type="signal peptide" evidence="1">
    <location>
        <begin position="1"/>
        <end position="27"/>
    </location>
</feature>
<reference evidence="3" key="1">
    <citation type="submission" date="2021-01" db="EMBL/GenBank/DDBJ databases">
        <title>Genome sequence of strain Noviherbaspirillum sp. DKR-6.</title>
        <authorList>
            <person name="Chaudhary D.K."/>
        </authorList>
    </citation>
    <scope>NUCLEOTIDE SEQUENCE</scope>
    <source>
        <strain evidence="3">DKR-6</strain>
    </source>
</reference>
<organism evidence="3 4">
    <name type="scientific">Noviherbaspirillum pedocola</name>
    <dbReference type="NCBI Taxonomy" id="2801341"/>
    <lineage>
        <taxon>Bacteria</taxon>
        <taxon>Pseudomonadati</taxon>
        <taxon>Pseudomonadota</taxon>
        <taxon>Betaproteobacteria</taxon>
        <taxon>Burkholderiales</taxon>
        <taxon>Oxalobacteraceae</taxon>
        <taxon>Noviherbaspirillum</taxon>
    </lineage>
</organism>
<comment type="caution">
    <text evidence="3">The sequence shown here is derived from an EMBL/GenBank/DDBJ whole genome shotgun (WGS) entry which is preliminary data.</text>
</comment>
<dbReference type="NCBIfam" id="TIGR02595">
    <property type="entry name" value="PEP_CTERM"/>
    <property type="match status" value="1"/>
</dbReference>
<keyword evidence="4" id="KW-1185">Reference proteome</keyword>
<evidence type="ECO:0000259" key="2">
    <source>
        <dbReference type="Pfam" id="PF07589"/>
    </source>
</evidence>